<organism evidence="9 10">
    <name type="scientific">Colletotrichum cuscutae</name>
    <dbReference type="NCBI Taxonomy" id="1209917"/>
    <lineage>
        <taxon>Eukaryota</taxon>
        <taxon>Fungi</taxon>
        <taxon>Dikarya</taxon>
        <taxon>Ascomycota</taxon>
        <taxon>Pezizomycotina</taxon>
        <taxon>Sordariomycetes</taxon>
        <taxon>Hypocreomycetidae</taxon>
        <taxon>Glomerellales</taxon>
        <taxon>Glomerellaceae</taxon>
        <taxon>Colletotrichum</taxon>
        <taxon>Colletotrichum acutatum species complex</taxon>
    </lineage>
</organism>
<feature type="region of interest" description="Disordered" evidence="6">
    <location>
        <begin position="500"/>
        <end position="551"/>
    </location>
</feature>
<dbReference type="InterPro" id="IPR017441">
    <property type="entry name" value="Protein_kinase_ATP_BS"/>
</dbReference>
<feature type="binding site" evidence="5">
    <location>
        <position position="250"/>
    </location>
    <ligand>
        <name>ATP</name>
        <dbReference type="ChEBI" id="CHEBI:30616"/>
    </ligand>
</feature>
<dbReference type="PROSITE" id="PS50011">
    <property type="entry name" value="PROTEIN_KINASE_DOM"/>
    <property type="match status" value="1"/>
</dbReference>
<keyword evidence="4 5" id="KW-0067">ATP-binding</keyword>
<evidence type="ECO:0000259" key="8">
    <source>
        <dbReference type="PROSITE" id="PS50011"/>
    </source>
</evidence>
<feature type="compositionally biased region" description="Polar residues" evidence="6">
    <location>
        <begin position="500"/>
        <end position="515"/>
    </location>
</feature>
<feature type="domain" description="Protein kinase" evidence="8">
    <location>
        <begin position="221"/>
        <end position="470"/>
    </location>
</feature>
<protein>
    <recommendedName>
        <fullName evidence="2">non-specific serine/threonine protein kinase</fullName>
        <ecNumber evidence="2">2.7.11.1</ecNumber>
    </recommendedName>
</protein>
<sequence>MDDENLLSKTLFTVHSHRDLFLCDEHNADFFVGGESQTYAADDNSTLAIDVQDDHGQEQDITPAPLPEMLPFLRVTTDHEPIDARIGFVFGSDPAVSDVLLDKDPTQGISKKQFAIQVNQENGVLLLRNHSRNKTNVRSRSLGKLALRHQRALQENDSVHVPLGLYDIEIRLPDHSAHRRDYHTHLSKFITKISSQIPVLRNLELASGPSASTVSSGASPYQLQDKVGSGAYGDVYQAVHQVTGDVVAVKQLGKEKDMRLEEAMLLRSITHEHIVKFHAFIIESDSLLLVMELVHGRNLEQEFKASCPSSTELREAIRQQLKAAEFIHHRGIVHRDIKPPNVMVMSRYPIVTKLTDFGLAITLAELADKASCCGTAAYAAPEILEKAYNEKVDIWSLGIILLRYSHKLPSFPKVPKGPADWRPWRNWPDKVRQHLQSMPSSPASQFISVLLTPNPAARPSAKEALSDPFFSAKLSKCSTEETANAALSGDDLVAEDTIRASSARQGPQETASWNLPDTEIPRHATAVLGNETGSNPPERHTKRQKNGQDPSLSEAVRFLDNIYDPLESLLFGAANQRATGERVDTKVSRRASYEEASELPSFRWNAQEQRDLTRDASQNTPREDEEQDVFTNQYELNPGLTCPPGYTVMRYNKQWIGYHPQWQRVNITSLLALGKVLRCRGFDWIAKKHCDATILKGAHYIQGSYILLDDATMCCADLRAGPASTVALRVIRSDITNNQAQNSIGISPSKPSRHFPPLPCDPAPRFRIHVGRKSVRFQPKNRMVHALDICRVGGKVSYMAVSKFLQNDPSIRKDCVPSGPNGGYYTDEKGANQLFKHFQLSSDVYQNLFREIDNHYR</sequence>
<keyword evidence="3 5" id="KW-0547">Nucleotide-binding</keyword>
<dbReference type="Proteomes" id="UP001239213">
    <property type="component" value="Unassembled WGS sequence"/>
</dbReference>
<dbReference type="Pfam" id="PF00069">
    <property type="entry name" value="Pkinase"/>
    <property type="match status" value="1"/>
</dbReference>
<dbReference type="AlphaFoldDB" id="A0AAI9V7I9"/>
<dbReference type="InterPro" id="IPR008984">
    <property type="entry name" value="SMAD_FHA_dom_sf"/>
</dbReference>
<dbReference type="InterPro" id="IPR000719">
    <property type="entry name" value="Prot_kinase_dom"/>
</dbReference>
<dbReference type="SUPFAM" id="SSF56112">
    <property type="entry name" value="Protein kinase-like (PK-like)"/>
    <property type="match status" value="1"/>
</dbReference>
<dbReference type="GO" id="GO:0004674">
    <property type="term" value="F:protein serine/threonine kinase activity"/>
    <property type="evidence" value="ECO:0007669"/>
    <property type="project" value="UniProtKB-EC"/>
</dbReference>
<dbReference type="GO" id="GO:0005524">
    <property type="term" value="F:ATP binding"/>
    <property type="evidence" value="ECO:0007669"/>
    <property type="project" value="UniProtKB-UniRule"/>
</dbReference>
<dbReference type="EC" id="2.7.11.1" evidence="2"/>
<dbReference type="InterPro" id="IPR000253">
    <property type="entry name" value="FHA_dom"/>
</dbReference>
<feature type="region of interest" description="Disordered" evidence="6">
    <location>
        <begin position="598"/>
        <end position="628"/>
    </location>
</feature>
<dbReference type="InterPro" id="IPR008271">
    <property type="entry name" value="Ser/Thr_kinase_AS"/>
</dbReference>
<dbReference type="EMBL" id="MPDP01000201">
    <property type="protein sequence ID" value="KAK1471433.1"/>
    <property type="molecule type" value="Genomic_DNA"/>
</dbReference>
<dbReference type="PROSITE" id="PS00108">
    <property type="entry name" value="PROTEIN_KINASE_ST"/>
    <property type="match status" value="1"/>
</dbReference>
<evidence type="ECO:0000259" key="7">
    <source>
        <dbReference type="PROSITE" id="PS50006"/>
    </source>
</evidence>
<accession>A0AAI9V7I9</accession>
<evidence type="ECO:0000256" key="4">
    <source>
        <dbReference type="ARBA" id="ARBA00022840"/>
    </source>
</evidence>
<gene>
    <name evidence="9" type="ORF">CCUS01_05914</name>
</gene>
<evidence type="ECO:0000256" key="3">
    <source>
        <dbReference type="ARBA" id="ARBA00022741"/>
    </source>
</evidence>
<dbReference type="Gene3D" id="2.60.200.20">
    <property type="match status" value="1"/>
</dbReference>
<reference evidence="9" key="1">
    <citation type="submission" date="2016-11" db="EMBL/GenBank/DDBJ databases">
        <title>The genome sequence of Colletotrichum cuscutae.</title>
        <authorList>
            <person name="Baroncelli R."/>
        </authorList>
    </citation>
    <scope>NUCLEOTIDE SEQUENCE</scope>
    <source>
        <strain evidence="9">IMI 304802</strain>
    </source>
</reference>
<dbReference type="PANTHER" id="PTHR48012">
    <property type="entry name" value="STERILE20-LIKE KINASE, ISOFORM B-RELATED"/>
    <property type="match status" value="1"/>
</dbReference>
<proteinExistence type="inferred from homology"/>
<dbReference type="PROSITE" id="PS00107">
    <property type="entry name" value="PROTEIN_KINASE_ATP"/>
    <property type="match status" value="1"/>
</dbReference>
<comment type="caution">
    <text evidence="9">The sequence shown here is derived from an EMBL/GenBank/DDBJ whole genome shotgun (WGS) entry which is preliminary data.</text>
</comment>
<dbReference type="GO" id="GO:0005737">
    <property type="term" value="C:cytoplasm"/>
    <property type="evidence" value="ECO:0007669"/>
    <property type="project" value="TreeGrafter"/>
</dbReference>
<dbReference type="InterPro" id="IPR050629">
    <property type="entry name" value="STE20/SPS1-PAK"/>
</dbReference>
<evidence type="ECO:0000313" key="10">
    <source>
        <dbReference type="Proteomes" id="UP001239213"/>
    </source>
</evidence>
<dbReference type="SMART" id="SM00220">
    <property type="entry name" value="S_TKc"/>
    <property type="match status" value="1"/>
</dbReference>
<dbReference type="PROSITE" id="PS50006">
    <property type="entry name" value="FHA_DOMAIN"/>
    <property type="match status" value="1"/>
</dbReference>
<comment type="similarity">
    <text evidence="1">Belongs to the protein kinase superfamily. CAMK Ser/Thr protein kinase family. CHEK2 subfamily.</text>
</comment>
<keyword evidence="10" id="KW-1185">Reference proteome</keyword>
<feature type="domain" description="FHA" evidence="7">
    <location>
        <begin position="88"/>
        <end position="142"/>
    </location>
</feature>
<evidence type="ECO:0000256" key="5">
    <source>
        <dbReference type="PROSITE-ProRule" id="PRU10141"/>
    </source>
</evidence>
<name>A0AAI9V7I9_9PEZI</name>
<evidence type="ECO:0000313" key="9">
    <source>
        <dbReference type="EMBL" id="KAK1471433.1"/>
    </source>
</evidence>
<dbReference type="InterPro" id="IPR011009">
    <property type="entry name" value="Kinase-like_dom_sf"/>
</dbReference>
<dbReference type="SUPFAM" id="SSF49879">
    <property type="entry name" value="SMAD/FHA domain"/>
    <property type="match status" value="1"/>
</dbReference>
<evidence type="ECO:0000256" key="6">
    <source>
        <dbReference type="SAM" id="MobiDB-lite"/>
    </source>
</evidence>
<evidence type="ECO:0000256" key="1">
    <source>
        <dbReference type="ARBA" id="ARBA00005575"/>
    </source>
</evidence>
<dbReference type="Gene3D" id="1.10.510.10">
    <property type="entry name" value="Transferase(Phosphotransferase) domain 1"/>
    <property type="match status" value="1"/>
</dbReference>
<evidence type="ECO:0000256" key="2">
    <source>
        <dbReference type="ARBA" id="ARBA00012513"/>
    </source>
</evidence>